<dbReference type="RefSeq" id="WP_311585103.1">
    <property type="nucleotide sequence ID" value="NZ_JAVRFH010000092.1"/>
</dbReference>
<sequence>MLEYLLATDDDDFLGPVRSDRCPDVLQPRGWGAVPVAGDGHYRIAVEGMEIEFAWEMPGLQVTVHGTSDEPRVEELVATIARQVGTELAVRVRVIPL</sequence>
<dbReference type="Proteomes" id="UP001180724">
    <property type="component" value="Unassembled WGS sequence"/>
</dbReference>
<gene>
    <name evidence="1" type="ORF">RM812_38705</name>
</gene>
<organism evidence="1 2">
    <name type="scientific">Streptomyces lancefieldiae</name>
    <dbReference type="NCBI Taxonomy" id="3075520"/>
    <lineage>
        <taxon>Bacteria</taxon>
        <taxon>Bacillati</taxon>
        <taxon>Actinomycetota</taxon>
        <taxon>Actinomycetes</taxon>
        <taxon>Kitasatosporales</taxon>
        <taxon>Streptomycetaceae</taxon>
        <taxon>Streptomyces</taxon>
    </lineage>
</organism>
<evidence type="ECO:0000313" key="1">
    <source>
        <dbReference type="EMBL" id="MDT0616043.1"/>
    </source>
</evidence>
<proteinExistence type="predicted"/>
<reference evidence="1" key="1">
    <citation type="submission" date="2024-05" db="EMBL/GenBank/DDBJ databases">
        <title>30 novel species of actinomycetes from the DSMZ collection.</title>
        <authorList>
            <person name="Nouioui I."/>
        </authorList>
    </citation>
    <scope>NUCLEOTIDE SEQUENCE</scope>
    <source>
        <strain evidence="1">DSM 40712</strain>
    </source>
</reference>
<protein>
    <submittedName>
        <fullName evidence="1">Uncharacterized protein</fullName>
    </submittedName>
</protein>
<keyword evidence="2" id="KW-1185">Reference proteome</keyword>
<evidence type="ECO:0000313" key="2">
    <source>
        <dbReference type="Proteomes" id="UP001180724"/>
    </source>
</evidence>
<comment type="caution">
    <text evidence="1">The sequence shown here is derived from an EMBL/GenBank/DDBJ whole genome shotgun (WGS) entry which is preliminary data.</text>
</comment>
<name>A0ABU3B0Q7_9ACTN</name>
<accession>A0ABU3B0Q7</accession>
<dbReference type="EMBL" id="JAVRFH010000092">
    <property type="protein sequence ID" value="MDT0616043.1"/>
    <property type="molecule type" value="Genomic_DNA"/>
</dbReference>